<evidence type="ECO:0000313" key="3">
    <source>
        <dbReference type="Proteomes" id="UP000237632"/>
    </source>
</evidence>
<dbReference type="Proteomes" id="UP000237632">
    <property type="component" value="Unassembled WGS sequence"/>
</dbReference>
<comment type="caution">
    <text evidence="2">The sequence shown here is derived from an EMBL/GenBank/DDBJ whole genome shotgun (WGS) entry which is preliminary data.</text>
</comment>
<dbReference type="AlphaFoldDB" id="A0AA44Y2T0"/>
<evidence type="ECO:0000256" key="1">
    <source>
        <dbReference type="SAM" id="MobiDB-lite"/>
    </source>
</evidence>
<feature type="region of interest" description="Disordered" evidence="1">
    <location>
        <begin position="77"/>
        <end position="99"/>
    </location>
</feature>
<reference evidence="2 3" key="1">
    <citation type="submission" date="2018-03" db="EMBL/GenBank/DDBJ databases">
        <authorList>
            <person name="Nguyen K."/>
            <person name="Fouts D."/>
            <person name="Sutton G."/>
        </authorList>
    </citation>
    <scope>NUCLEOTIDE SEQUENCE [LARGE SCALE GENOMIC DNA]</scope>
    <source>
        <strain evidence="2 3">AU3578</strain>
    </source>
</reference>
<accession>A0AA44Y2T0</accession>
<evidence type="ECO:0000313" key="2">
    <source>
        <dbReference type="EMBL" id="PRH43208.1"/>
    </source>
</evidence>
<dbReference type="EMBL" id="PVHK01000044">
    <property type="protein sequence ID" value="PRH43208.1"/>
    <property type="molecule type" value="Genomic_DNA"/>
</dbReference>
<proteinExistence type="predicted"/>
<sequence length="99" mass="10405">MLIDRGGELHRSAELPVLAGLLDGRTGLPVWEQAELLGAMLQLVATPSGSEASVTWKRIGGALRNTTGRRWRLTRESLHAPPCDGHGPAVADTPTGAAS</sequence>
<organism evidence="2 3">
    <name type="scientific">Burkholderia vietnamiensis</name>
    <dbReference type="NCBI Taxonomy" id="60552"/>
    <lineage>
        <taxon>Bacteria</taxon>
        <taxon>Pseudomonadati</taxon>
        <taxon>Pseudomonadota</taxon>
        <taxon>Betaproteobacteria</taxon>
        <taxon>Burkholderiales</taxon>
        <taxon>Burkholderiaceae</taxon>
        <taxon>Burkholderia</taxon>
        <taxon>Burkholderia cepacia complex</taxon>
    </lineage>
</organism>
<gene>
    <name evidence="2" type="ORF">C6T65_06285</name>
</gene>
<protein>
    <submittedName>
        <fullName evidence="2">Uncharacterized protein</fullName>
    </submittedName>
</protein>
<name>A0AA44Y2T0_BURVI</name>